<reference evidence="2" key="1">
    <citation type="journal article" date="2019" name="Int. J. Syst. Evol. Microbiol.">
        <title>The Global Catalogue of Microorganisms (GCM) 10K type strain sequencing project: providing services to taxonomists for standard genome sequencing and annotation.</title>
        <authorList>
            <consortium name="The Broad Institute Genomics Platform"/>
            <consortium name="The Broad Institute Genome Sequencing Center for Infectious Disease"/>
            <person name="Wu L."/>
            <person name="Ma J."/>
        </authorList>
    </citation>
    <scope>NUCLEOTIDE SEQUENCE [LARGE SCALE GENOMIC DNA]</scope>
    <source>
        <strain evidence="2">TBRC 5832</strain>
    </source>
</reference>
<sequence length="43" mass="4722">MTTSVEPQELNVLVVDDDDADAFESTVHQISSFYGETARLPHG</sequence>
<dbReference type="EMBL" id="JBHSBL010000015">
    <property type="protein sequence ID" value="MFC4066183.1"/>
    <property type="molecule type" value="Genomic_DNA"/>
</dbReference>
<gene>
    <name evidence="1" type="ORF">ACFO0C_14705</name>
</gene>
<proteinExistence type="predicted"/>
<evidence type="ECO:0000313" key="1">
    <source>
        <dbReference type="EMBL" id="MFC4066183.1"/>
    </source>
</evidence>
<organism evidence="1 2">
    <name type="scientific">Actinoplanes subglobosus</name>
    <dbReference type="NCBI Taxonomy" id="1547892"/>
    <lineage>
        <taxon>Bacteria</taxon>
        <taxon>Bacillati</taxon>
        <taxon>Actinomycetota</taxon>
        <taxon>Actinomycetes</taxon>
        <taxon>Micromonosporales</taxon>
        <taxon>Micromonosporaceae</taxon>
        <taxon>Actinoplanes</taxon>
    </lineage>
</organism>
<keyword evidence="2" id="KW-1185">Reference proteome</keyword>
<protein>
    <recommendedName>
        <fullName evidence="3">Response regulator</fullName>
    </recommendedName>
</protein>
<name>A0ABV8IPM5_9ACTN</name>
<evidence type="ECO:0000313" key="2">
    <source>
        <dbReference type="Proteomes" id="UP001595867"/>
    </source>
</evidence>
<accession>A0ABV8IPM5</accession>
<dbReference type="RefSeq" id="WP_378067156.1">
    <property type="nucleotide sequence ID" value="NZ_JBHSBL010000015.1"/>
</dbReference>
<evidence type="ECO:0008006" key="3">
    <source>
        <dbReference type="Google" id="ProtNLM"/>
    </source>
</evidence>
<dbReference type="Proteomes" id="UP001595867">
    <property type="component" value="Unassembled WGS sequence"/>
</dbReference>
<comment type="caution">
    <text evidence="1">The sequence shown here is derived from an EMBL/GenBank/DDBJ whole genome shotgun (WGS) entry which is preliminary data.</text>
</comment>